<dbReference type="Proteomes" id="UP000310108">
    <property type="component" value="Unassembled WGS sequence"/>
</dbReference>
<protein>
    <submittedName>
        <fullName evidence="3">Uncharacterized protein</fullName>
    </submittedName>
</protein>
<dbReference type="InterPro" id="IPR053018">
    <property type="entry name" value="Elsinochrome_Biosynth-Asso"/>
</dbReference>
<comment type="caution">
    <text evidence="3">The sequence shown here is derived from an EMBL/GenBank/DDBJ whole genome shotgun (WGS) entry which is preliminary data.</text>
</comment>
<keyword evidence="2" id="KW-0472">Membrane</keyword>
<dbReference type="AlphaFoldDB" id="A0A4U6X3X0"/>
<evidence type="ECO:0000256" key="2">
    <source>
        <dbReference type="SAM" id="Phobius"/>
    </source>
</evidence>
<evidence type="ECO:0000256" key="1">
    <source>
        <dbReference type="SAM" id="MobiDB-lite"/>
    </source>
</evidence>
<accession>A0A4U6X3X0</accession>
<dbReference type="OrthoDB" id="5427664at2759"/>
<dbReference type="PANTHER" id="PTHR37577:SF1">
    <property type="entry name" value="INTEGRAL MEMBRANE PROTEIN"/>
    <property type="match status" value="1"/>
</dbReference>
<name>A0A4U6X3X0_9PEZI</name>
<proteinExistence type="predicted"/>
<keyword evidence="2" id="KW-1133">Transmembrane helix</keyword>
<feature type="transmembrane region" description="Helical" evidence="2">
    <location>
        <begin position="196"/>
        <end position="213"/>
    </location>
</feature>
<organism evidence="3 4">
    <name type="scientific">Colletotrichum tanaceti</name>
    <dbReference type="NCBI Taxonomy" id="1306861"/>
    <lineage>
        <taxon>Eukaryota</taxon>
        <taxon>Fungi</taxon>
        <taxon>Dikarya</taxon>
        <taxon>Ascomycota</taxon>
        <taxon>Pezizomycotina</taxon>
        <taxon>Sordariomycetes</taxon>
        <taxon>Hypocreomycetidae</taxon>
        <taxon>Glomerellales</taxon>
        <taxon>Glomerellaceae</taxon>
        <taxon>Colletotrichum</taxon>
        <taxon>Colletotrichum destructivum species complex</taxon>
    </lineage>
</organism>
<feature type="transmembrane region" description="Helical" evidence="2">
    <location>
        <begin position="336"/>
        <end position="353"/>
    </location>
</feature>
<feature type="transmembrane region" description="Helical" evidence="2">
    <location>
        <begin position="139"/>
        <end position="159"/>
    </location>
</feature>
<reference evidence="3 4" key="1">
    <citation type="journal article" date="2019" name="PLoS ONE">
        <title>Comparative genome analysis indicates high evolutionary potential of pathogenicity genes in Colletotrichum tanaceti.</title>
        <authorList>
            <person name="Lelwala R.V."/>
            <person name="Korhonen P.K."/>
            <person name="Young N.D."/>
            <person name="Scott J.B."/>
            <person name="Ades P.A."/>
            <person name="Gasser R.B."/>
            <person name="Taylor P.W.J."/>
        </authorList>
    </citation>
    <scope>NUCLEOTIDE SEQUENCE [LARGE SCALE GENOMIC DNA]</scope>
    <source>
        <strain evidence="3">BRIP57314</strain>
    </source>
</reference>
<dbReference type="EMBL" id="PJEX01000444">
    <property type="protein sequence ID" value="TKW50061.1"/>
    <property type="molecule type" value="Genomic_DNA"/>
</dbReference>
<feature type="transmembrane region" description="Helical" evidence="2">
    <location>
        <begin position="297"/>
        <end position="316"/>
    </location>
</feature>
<keyword evidence="4" id="KW-1185">Reference proteome</keyword>
<feature type="transmembrane region" description="Helical" evidence="2">
    <location>
        <begin position="464"/>
        <end position="486"/>
    </location>
</feature>
<feature type="transmembrane region" description="Helical" evidence="2">
    <location>
        <begin position="17"/>
        <end position="38"/>
    </location>
</feature>
<keyword evidence="2" id="KW-0812">Transmembrane</keyword>
<evidence type="ECO:0000313" key="3">
    <source>
        <dbReference type="EMBL" id="TKW50061.1"/>
    </source>
</evidence>
<evidence type="ECO:0000313" key="4">
    <source>
        <dbReference type="Proteomes" id="UP000310108"/>
    </source>
</evidence>
<gene>
    <name evidence="3" type="ORF">CTA1_4654</name>
</gene>
<dbReference type="STRING" id="1306861.A0A4U6X3X0"/>
<dbReference type="PANTHER" id="PTHR37577">
    <property type="entry name" value="INTEGRAL MEMBRANE PROTEIN"/>
    <property type="match status" value="1"/>
</dbReference>
<feature type="transmembrane region" description="Helical" evidence="2">
    <location>
        <begin position="108"/>
        <end position="127"/>
    </location>
</feature>
<sequence length="496" mass="55404">MGVCLSDGEFCTDARQVVASFMISFGLTYVAIVLAYIFRLLPKSRYNSVDSAVNPARETRAKRVRAFASFLLAMSDQQLITGVALVIVTTYMTFGELSETFSVYSFQVATRLGYCSCIVHLCTISLLREHFDANTRLRNFRVVLVSVFLALLAVCMFISDSVTFRFNRGVSVKCARENLKLVDSDRPNYVGVSDEMILVSNLVVLILVLLLGYSRRFLELYHPPARGDSRYWTEWSLRRLFGQAVDSAHKIAVENRKHSLEKLREGRSRSSVGNKPLTLAQWCLVSEIWIESVSASFLWDMMWLTFYFVFGIAGLWKFYMYAHAEHVKMKPNFGQLVPLILVGLPFLAAWEAYSSTGARRASTGSNLALDTIEPNGAIHGQENHRYADISEDVSSGDSGDDEMTQQSDTRAREEGILEVAGDLRISLTWLKVSTLVLALALPVWALMFADVIPGAFYVSLVAGSLYALAGLAAWVSVAWTVGSLWLDDDDDDIVLR</sequence>
<feature type="transmembrane region" description="Helical" evidence="2">
    <location>
        <begin position="434"/>
        <end position="458"/>
    </location>
</feature>
<feature type="transmembrane region" description="Helical" evidence="2">
    <location>
        <begin position="67"/>
        <end position="88"/>
    </location>
</feature>
<feature type="region of interest" description="Disordered" evidence="1">
    <location>
        <begin position="390"/>
        <end position="411"/>
    </location>
</feature>